<sequence>MVKPRSKGESTINTSAASSNPDRPKTPAGSGNSMRDRASVRRLNMYRQKQRCNNRGQVIKRLSYQSTVADGTQARVEPNIKWFANTRVIKQSSLQKFQDEMGAVKKDPYRVVMKQSWLPMSLLHDRVKAHNSKVHILDTEGFETTFGPKAQRKRPNLMVGDMKDLAEQAEVSVQTYSTEKDRDLVTEDDGVREEACEEIFKKGQSKRLLGRTLQGTVIDSSDVIIQVLDARDPMRTRSQSIETYMRKEKPWKHLIFVLNKCDLIPTWVTKRWVAVLSAEYPTLAFHASLTNSFGKGSLIQLLRQFGKLHTDKKQISVGFIGYPNVGKNSVINTLRSKKVCNVAPLAGETKVWQYITLMRHSESDIVLKGVVQVEKIRNPEEHIPAVLERAKPEYIQKTYRIPTWRSPEDFLEKLAMRMGKLLKGGEPDLPCVSKMVLNDWQRGRIPFFVKPPGCEGEHEGKDVLPVEGAPEATERVQEEGATEEQSEVVAAAVSAEQEAQQQQKHEQVQKILSNVRQNFGKINVAPEFNDEDLAPVQTDYLVFSDVEEENGDEEKGDGETAAGDAECAATTPAGQPTIRELDGKIAKYKQFLDQARLERFSAIRIPKALSDKVLTDMKVKQAANNPQPKAVTQVGKKRKTDEAEELTRPNRNLTSKQRRAADCAQKVKKVGMRYYETHNVKNKNKNRKMPTVPSEGKKAKRLKR</sequence>
<keyword evidence="2 7" id="KW-0547">Nucleotide-binding</keyword>
<accession>A0A8C7VFL4</accession>
<feature type="region of interest" description="Disordered" evidence="8">
    <location>
        <begin position="624"/>
        <end position="704"/>
    </location>
</feature>
<evidence type="ECO:0000256" key="6">
    <source>
        <dbReference type="ARBA" id="ARBA00065814"/>
    </source>
</evidence>
<dbReference type="GO" id="GO:0005730">
    <property type="term" value="C:nucleolus"/>
    <property type="evidence" value="ECO:0007669"/>
    <property type="project" value="UniProtKB-SubCell"/>
</dbReference>
<dbReference type="FunFam" id="3.40.50.300:FF:000559">
    <property type="entry name" value="Nuclear/nucleolar GTPase 2"/>
    <property type="match status" value="1"/>
</dbReference>
<dbReference type="SUPFAM" id="SSF52540">
    <property type="entry name" value="P-loop containing nucleoside triphosphate hydrolases"/>
    <property type="match status" value="2"/>
</dbReference>
<name>A0A8C7VFL4_ONCMY</name>
<dbReference type="InterPro" id="IPR050755">
    <property type="entry name" value="TRAFAC_YlqF/YawG_RiboMat"/>
</dbReference>
<dbReference type="PANTHER" id="PTHR11089">
    <property type="entry name" value="GTP-BINDING PROTEIN-RELATED"/>
    <property type="match status" value="1"/>
</dbReference>
<keyword evidence="3 7" id="KW-0342">GTP-binding</keyword>
<evidence type="ECO:0000256" key="8">
    <source>
        <dbReference type="SAM" id="MobiDB-lite"/>
    </source>
</evidence>
<reference evidence="11" key="2">
    <citation type="submission" date="2025-08" db="UniProtKB">
        <authorList>
            <consortium name="Ensembl"/>
        </authorList>
    </citation>
    <scope>IDENTIFICATION</scope>
</reference>
<evidence type="ECO:0000256" key="1">
    <source>
        <dbReference type="ARBA" id="ARBA00004604"/>
    </source>
</evidence>
<evidence type="ECO:0000259" key="9">
    <source>
        <dbReference type="Pfam" id="PF01926"/>
    </source>
</evidence>
<dbReference type="GO" id="GO:0005525">
    <property type="term" value="F:GTP binding"/>
    <property type="evidence" value="ECO:0007669"/>
    <property type="project" value="UniProtKB-KW"/>
</dbReference>
<dbReference type="GeneTree" id="ENSGT00810000125524"/>
<evidence type="ECO:0000313" key="11">
    <source>
        <dbReference type="Ensembl" id="ENSOMYP00000019310.2"/>
    </source>
</evidence>
<dbReference type="CDD" id="cd01858">
    <property type="entry name" value="NGP_1"/>
    <property type="match status" value="1"/>
</dbReference>
<feature type="compositionally biased region" description="Basic and acidic residues" evidence="8">
    <location>
        <begin position="639"/>
        <end position="648"/>
    </location>
</feature>
<evidence type="ECO:0000256" key="3">
    <source>
        <dbReference type="ARBA" id="ARBA00023134"/>
    </source>
</evidence>
<reference evidence="11" key="3">
    <citation type="submission" date="2025-09" db="UniProtKB">
        <authorList>
            <consortium name="Ensembl"/>
        </authorList>
    </citation>
    <scope>IDENTIFICATION</scope>
</reference>
<evidence type="ECO:0000313" key="12">
    <source>
        <dbReference type="Proteomes" id="UP000694395"/>
    </source>
</evidence>
<comment type="subcellular location">
    <subcellularLocation>
        <location evidence="1 7">Nucleus</location>
        <location evidence="1 7">Nucleolus</location>
    </subcellularLocation>
</comment>
<evidence type="ECO:0000256" key="2">
    <source>
        <dbReference type="ARBA" id="ARBA00022741"/>
    </source>
</evidence>
<dbReference type="InterPro" id="IPR012971">
    <property type="entry name" value="NOG2_N_dom"/>
</dbReference>
<dbReference type="InterPro" id="IPR027417">
    <property type="entry name" value="P-loop_NTPase"/>
</dbReference>
<dbReference type="InterPro" id="IPR006073">
    <property type="entry name" value="GTP-bd"/>
</dbReference>
<keyword evidence="12" id="KW-1185">Reference proteome</keyword>
<feature type="domain" description="G" evidence="9">
    <location>
        <begin position="317"/>
        <end position="365"/>
    </location>
</feature>
<keyword evidence="4 7" id="KW-0539">Nucleus</keyword>
<comment type="function">
    <text evidence="5">GTPase that associates with pre-60S ribosomal subunits in the nucleolus and is required for their nuclear export and maturation. May promote cell proliferation possibly by increasing p53/TP53 protein levels, and consequently those of its downstream product CDKN1A/p21, and decreasing RPL23A protein levels.</text>
</comment>
<evidence type="ECO:0000256" key="5">
    <source>
        <dbReference type="ARBA" id="ARBA00054763"/>
    </source>
</evidence>
<dbReference type="Gene3D" id="3.40.50.300">
    <property type="entry name" value="P-loop containing nucleotide triphosphate hydrolases"/>
    <property type="match status" value="1"/>
</dbReference>
<dbReference type="InterPro" id="IPR023179">
    <property type="entry name" value="GTP-bd_ortho_bundle_sf"/>
</dbReference>
<evidence type="ECO:0000256" key="4">
    <source>
        <dbReference type="ARBA" id="ARBA00023242"/>
    </source>
</evidence>
<dbReference type="InterPro" id="IPR024929">
    <property type="entry name" value="GNL2_CP_dom"/>
</dbReference>
<dbReference type="AlphaFoldDB" id="A0A8C7VFL4"/>
<proteinExistence type="inferred from homology"/>
<organism evidence="11 12">
    <name type="scientific">Oncorhynchus mykiss</name>
    <name type="common">Rainbow trout</name>
    <name type="synonym">Salmo gairdneri</name>
    <dbReference type="NCBI Taxonomy" id="8022"/>
    <lineage>
        <taxon>Eukaryota</taxon>
        <taxon>Metazoa</taxon>
        <taxon>Chordata</taxon>
        <taxon>Craniata</taxon>
        <taxon>Vertebrata</taxon>
        <taxon>Euteleostomi</taxon>
        <taxon>Actinopterygii</taxon>
        <taxon>Neopterygii</taxon>
        <taxon>Teleostei</taxon>
        <taxon>Protacanthopterygii</taxon>
        <taxon>Salmoniformes</taxon>
        <taxon>Salmonidae</taxon>
        <taxon>Salmoninae</taxon>
        <taxon>Oncorhynchus</taxon>
    </lineage>
</organism>
<dbReference type="PANTHER" id="PTHR11089:SF9">
    <property type="entry name" value="NUCLEOLAR GTP-BINDING PROTEIN 2"/>
    <property type="match status" value="1"/>
</dbReference>
<comment type="subunit">
    <text evidence="6">Interacts with LYAR and RPL23A. Interacts with the nuclear importin-beta receptor and, at a lower extent, with importin-alpha.</text>
</comment>
<protein>
    <recommendedName>
        <fullName evidence="7">Nucleolar GTP-binding protein 2</fullName>
    </recommendedName>
</protein>
<feature type="region of interest" description="Disordered" evidence="8">
    <location>
        <begin position="1"/>
        <end position="38"/>
    </location>
</feature>
<dbReference type="Gene3D" id="1.10.1580.10">
    <property type="match status" value="1"/>
</dbReference>
<comment type="similarity">
    <text evidence="7">Belongs to the TRAFAC class YlqF/YawG GTPase family. NOG2 subfamily.</text>
</comment>
<feature type="compositionally biased region" description="Polar residues" evidence="8">
    <location>
        <begin position="9"/>
        <end position="21"/>
    </location>
</feature>
<dbReference type="Pfam" id="PF01926">
    <property type="entry name" value="MMR_HSR1"/>
    <property type="match status" value="1"/>
</dbReference>
<dbReference type="FunFam" id="1.10.1580.10:FF:000001">
    <property type="entry name" value="Nucleolar GTP-binding protein 2"/>
    <property type="match status" value="1"/>
</dbReference>
<reference evidence="11" key="1">
    <citation type="submission" date="2020-07" db="EMBL/GenBank/DDBJ databases">
        <title>A long reads based de novo assembly of the rainbow trout Arlee double haploid line genome.</title>
        <authorList>
            <person name="Gao G."/>
            <person name="Palti Y."/>
        </authorList>
    </citation>
    <scope>NUCLEOTIDE SEQUENCE [LARGE SCALE GENOMIC DNA]</scope>
</reference>
<dbReference type="Ensembl" id="ENSOMYT00000021228.2">
    <property type="protein sequence ID" value="ENSOMYP00000019310.2"/>
    <property type="gene ID" value="ENSOMYG00000009355.2"/>
</dbReference>
<dbReference type="Pfam" id="PF08153">
    <property type="entry name" value="NGP1NT"/>
    <property type="match status" value="1"/>
</dbReference>
<dbReference type="Proteomes" id="UP000694395">
    <property type="component" value="Chromosome 3"/>
</dbReference>
<evidence type="ECO:0000259" key="10">
    <source>
        <dbReference type="Pfam" id="PF08153"/>
    </source>
</evidence>
<feature type="domain" description="Nucleolar GTP-binding protein 2 N-terminal" evidence="10">
    <location>
        <begin position="45"/>
        <end position="176"/>
    </location>
</feature>
<evidence type="ECO:0000256" key="7">
    <source>
        <dbReference type="RuleBase" id="RU364023"/>
    </source>
</evidence>